<dbReference type="AlphaFoldDB" id="G0UQH0"/>
<gene>
    <name evidence="1" type="ORF">TCIL3000_7_4450</name>
</gene>
<dbReference type="EMBL" id="HE575320">
    <property type="protein sequence ID" value="CCC91631.1"/>
    <property type="molecule type" value="Genomic_DNA"/>
</dbReference>
<protein>
    <submittedName>
        <fullName evidence="1">Uncharacterized protein TCIL3000_7_4450</fullName>
    </submittedName>
</protein>
<evidence type="ECO:0000313" key="1">
    <source>
        <dbReference type="EMBL" id="CCC91631.1"/>
    </source>
</evidence>
<dbReference type="VEuPathDB" id="TriTrypDB:TcIL3000_7_4450"/>
<name>G0UQH0_TRYCI</name>
<sequence>MILNHINRNGEMEATARRCGNNANHPGQDVSPMPDVAVLGTCPGTIVLSHLLRFSHRPRRPHCIPPVGRPYEPEEHVGYTLVQAPVVTEQYDEIVIPDPPSPLLEALALLPELFAKRVSIVKAARAGSSHQQDHRKNTTDINNAVENVYNENGVSCWKYIKRDELDDVVFAEAYLDSVFGAAVPGHQLVSVRHGRGRRKLTGAEIDLSALRSVKKGLLEVIEQTRREATLQQATHIYHQYK</sequence>
<organism evidence="1">
    <name type="scientific">Trypanosoma congolense (strain IL3000)</name>
    <dbReference type="NCBI Taxonomy" id="1068625"/>
    <lineage>
        <taxon>Eukaryota</taxon>
        <taxon>Discoba</taxon>
        <taxon>Euglenozoa</taxon>
        <taxon>Kinetoplastea</taxon>
        <taxon>Metakinetoplastina</taxon>
        <taxon>Trypanosomatida</taxon>
        <taxon>Trypanosomatidae</taxon>
        <taxon>Trypanosoma</taxon>
        <taxon>Nannomonas</taxon>
    </lineage>
</organism>
<proteinExistence type="predicted"/>
<reference evidence="1" key="1">
    <citation type="journal article" date="2012" name="Proc. Natl. Acad. Sci. U.S.A.">
        <title>Antigenic diversity is generated by distinct evolutionary mechanisms in African trypanosome species.</title>
        <authorList>
            <person name="Jackson A.P."/>
            <person name="Berry A."/>
            <person name="Aslett M."/>
            <person name="Allison H.C."/>
            <person name="Burton P."/>
            <person name="Vavrova-Anderson J."/>
            <person name="Brown R."/>
            <person name="Browne H."/>
            <person name="Corton N."/>
            <person name="Hauser H."/>
            <person name="Gamble J."/>
            <person name="Gilderthorp R."/>
            <person name="Marcello L."/>
            <person name="McQuillan J."/>
            <person name="Otto T.D."/>
            <person name="Quail M.A."/>
            <person name="Sanders M.J."/>
            <person name="van Tonder A."/>
            <person name="Ginger M.L."/>
            <person name="Field M.C."/>
            <person name="Barry J.D."/>
            <person name="Hertz-Fowler C."/>
            <person name="Berriman M."/>
        </authorList>
    </citation>
    <scope>NUCLEOTIDE SEQUENCE</scope>
    <source>
        <strain evidence="1">IL3000</strain>
    </source>
</reference>
<accession>G0UQH0</accession>